<accession>A6J833</accession>
<dbReference type="Proteomes" id="UP000234681">
    <property type="component" value="Chromosome 5"/>
</dbReference>
<sequence>MLRPLLEGSQAVQNLISQRRKRDHTKEQRNCVQCGFRTLNPFYLQSTVCFLGWGF</sequence>
<gene>
    <name evidence="1" type="ORF">rCG_55174</name>
</gene>
<dbReference type="EMBL" id="CH473978">
    <property type="protein sequence ID" value="EDM10474.1"/>
    <property type="molecule type" value="Genomic_DNA"/>
</dbReference>
<protein>
    <submittedName>
        <fullName evidence="1">RCG55174</fullName>
    </submittedName>
</protein>
<reference evidence="1 2" key="1">
    <citation type="submission" date="2005-09" db="EMBL/GenBank/DDBJ databases">
        <authorList>
            <person name="Mural R.J."/>
            <person name="Li P.W."/>
            <person name="Adams M.D."/>
            <person name="Amanatides P.G."/>
            <person name="Baden-Tillson H."/>
            <person name="Barnstead M."/>
            <person name="Chin S.H."/>
            <person name="Dew I."/>
            <person name="Evans C.A."/>
            <person name="Ferriera S."/>
            <person name="Flanigan M."/>
            <person name="Fosler C."/>
            <person name="Glodek A."/>
            <person name="Gu Z."/>
            <person name="Holt R.A."/>
            <person name="Jennings D."/>
            <person name="Kraft C.L."/>
            <person name="Lu F."/>
            <person name="Nguyen T."/>
            <person name="Nusskern D.R."/>
            <person name="Pfannkoch C.M."/>
            <person name="Sitter C."/>
            <person name="Sutton G.G."/>
            <person name="Venter J.C."/>
            <person name="Wang Z."/>
            <person name="Woodage T."/>
            <person name="Zheng X.H."/>
            <person name="Zhong F."/>
        </authorList>
    </citation>
    <scope>NUCLEOTIDE SEQUENCE [LARGE SCALE GENOMIC DNA]</scope>
    <source>
        <strain>BN</strain>
        <strain evidence="2">Sprague-Dawley</strain>
    </source>
</reference>
<evidence type="ECO:0000313" key="1">
    <source>
        <dbReference type="EMBL" id="EDM10474.1"/>
    </source>
</evidence>
<proteinExistence type="predicted"/>
<evidence type="ECO:0000313" key="2">
    <source>
        <dbReference type="Proteomes" id="UP000234681"/>
    </source>
</evidence>
<name>A6J833_RAT</name>
<organism evidence="1 2">
    <name type="scientific">Rattus norvegicus</name>
    <name type="common">Rat</name>
    <dbReference type="NCBI Taxonomy" id="10116"/>
    <lineage>
        <taxon>Eukaryota</taxon>
        <taxon>Metazoa</taxon>
        <taxon>Chordata</taxon>
        <taxon>Craniata</taxon>
        <taxon>Vertebrata</taxon>
        <taxon>Euteleostomi</taxon>
        <taxon>Mammalia</taxon>
        <taxon>Eutheria</taxon>
        <taxon>Euarchontoglires</taxon>
        <taxon>Glires</taxon>
        <taxon>Rodentia</taxon>
        <taxon>Myomorpha</taxon>
        <taxon>Muroidea</taxon>
        <taxon>Muridae</taxon>
        <taxon>Murinae</taxon>
        <taxon>Rattus</taxon>
    </lineage>
</organism>
<dbReference type="AlphaFoldDB" id="A6J833"/>